<evidence type="ECO:0000313" key="2">
    <source>
        <dbReference type="EMBL" id="OEU14566.1"/>
    </source>
</evidence>
<dbReference type="Proteomes" id="UP000095751">
    <property type="component" value="Unassembled WGS sequence"/>
</dbReference>
<organism evidence="2 3">
    <name type="scientific">Fragilariopsis cylindrus CCMP1102</name>
    <dbReference type="NCBI Taxonomy" id="635003"/>
    <lineage>
        <taxon>Eukaryota</taxon>
        <taxon>Sar</taxon>
        <taxon>Stramenopiles</taxon>
        <taxon>Ochrophyta</taxon>
        <taxon>Bacillariophyta</taxon>
        <taxon>Bacillariophyceae</taxon>
        <taxon>Bacillariophycidae</taxon>
        <taxon>Bacillariales</taxon>
        <taxon>Bacillariaceae</taxon>
        <taxon>Fragilariopsis</taxon>
    </lineage>
</organism>
<dbReference type="OrthoDB" id="187254at2759"/>
<reference evidence="2 3" key="1">
    <citation type="submission" date="2016-09" db="EMBL/GenBank/DDBJ databases">
        <title>Extensive genetic diversity and differential bi-allelic expression allows diatom success in the polar Southern Ocean.</title>
        <authorList>
            <consortium name="DOE Joint Genome Institute"/>
            <person name="Mock T."/>
            <person name="Otillar R.P."/>
            <person name="Strauss J."/>
            <person name="Dupont C."/>
            <person name="Frickenhaus S."/>
            <person name="Maumus F."/>
            <person name="Mcmullan M."/>
            <person name="Sanges R."/>
            <person name="Schmutz J."/>
            <person name="Toseland A."/>
            <person name="Valas R."/>
            <person name="Veluchamy A."/>
            <person name="Ward B.J."/>
            <person name="Allen A."/>
            <person name="Barry K."/>
            <person name="Falciatore A."/>
            <person name="Ferrante M."/>
            <person name="Fortunato A.E."/>
            <person name="Gloeckner G."/>
            <person name="Gruber A."/>
            <person name="Hipkin R."/>
            <person name="Janech M."/>
            <person name="Kroth P."/>
            <person name="Leese F."/>
            <person name="Lindquist E."/>
            <person name="Lyon B.R."/>
            <person name="Martin J."/>
            <person name="Mayer C."/>
            <person name="Parker M."/>
            <person name="Quesneville H."/>
            <person name="Raymond J."/>
            <person name="Uhlig C."/>
            <person name="Valentin K.U."/>
            <person name="Worden A.Z."/>
            <person name="Armbrust E.V."/>
            <person name="Bowler C."/>
            <person name="Green B."/>
            <person name="Moulton V."/>
            <person name="Van Oosterhout C."/>
            <person name="Grigoriev I."/>
        </authorList>
    </citation>
    <scope>NUCLEOTIDE SEQUENCE [LARGE SCALE GENOMIC DNA]</scope>
    <source>
        <strain evidence="2 3">CCMP1102</strain>
    </source>
</reference>
<dbReference type="EMBL" id="KV784360">
    <property type="protein sequence ID" value="OEU14566.1"/>
    <property type="molecule type" value="Genomic_DNA"/>
</dbReference>
<dbReference type="InParanoid" id="A0A1E7F8T8"/>
<accession>A0A1E7F8T8</accession>
<proteinExistence type="predicted"/>
<evidence type="ECO:0000256" key="1">
    <source>
        <dbReference type="SAM" id="MobiDB-lite"/>
    </source>
</evidence>
<keyword evidence="3" id="KW-1185">Reference proteome</keyword>
<feature type="region of interest" description="Disordered" evidence="1">
    <location>
        <begin position="113"/>
        <end position="135"/>
    </location>
</feature>
<protein>
    <submittedName>
        <fullName evidence="2">Uncharacterized protein</fullName>
    </submittedName>
</protein>
<evidence type="ECO:0000313" key="3">
    <source>
        <dbReference type="Proteomes" id="UP000095751"/>
    </source>
</evidence>
<name>A0A1E7F8T8_9STRA</name>
<feature type="compositionally biased region" description="Acidic residues" evidence="1">
    <location>
        <begin position="259"/>
        <end position="269"/>
    </location>
</feature>
<dbReference type="AlphaFoldDB" id="A0A1E7F8T8"/>
<gene>
    <name evidence="2" type="ORF">FRACYDRAFT_241114</name>
</gene>
<sequence length="339" mass="37544">MVATIKKDNEKGNVKATDAIDATDAADNAAAAAAATDDVTIATTTTSCTPDEFITAFNRQRTVLAGFAHCTTIEELHIVRDGFILGLAKDLCPDQYKSVLILILRKQFASQQKQEKEQEQNGIHIPPETSSSETKTIGKGIENEHGMLSMSFEEMVLAARTCDENNNSNGNDVDDNDATSVGSDLESIWKTLEDGRLIWIRAVNAAHPMKVILKHALKENNTENNPGDVSDAMMVWIYCLCINLIVSKSETKSEPSTVVDDENENDDNNNTDSRSILLQLQNDVNLWFIAVNMKDKYNPLQGYQSELWDPRRDEWRSLDIGAQEAAERGGTTLFDAWNA</sequence>
<feature type="region of interest" description="Disordered" evidence="1">
    <location>
        <begin position="252"/>
        <end position="272"/>
    </location>
</feature>
<dbReference type="KEGG" id="fcy:FRACYDRAFT_241114"/>